<dbReference type="AlphaFoldDB" id="A0A369J7K4"/>
<gene>
    <name evidence="2" type="ORF">Hypma_002964</name>
</gene>
<evidence type="ECO:0000256" key="1">
    <source>
        <dbReference type="SAM" id="Phobius"/>
    </source>
</evidence>
<dbReference type="EMBL" id="LUEZ02000124">
    <property type="protein sequence ID" value="RDB16405.1"/>
    <property type="molecule type" value="Genomic_DNA"/>
</dbReference>
<reference evidence="2" key="1">
    <citation type="submission" date="2018-04" db="EMBL/GenBank/DDBJ databases">
        <title>Whole genome sequencing of Hypsizygus marmoreus.</title>
        <authorList>
            <person name="Choi I.-G."/>
            <person name="Min B."/>
            <person name="Kim J.-G."/>
            <person name="Kim S."/>
            <person name="Oh Y.-L."/>
            <person name="Kong W.-S."/>
            <person name="Park H."/>
            <person name="Jeong J."/>
            <person name="Song E.-S."/>
        </authorList>
    </citation>
    <scope>NUCLEOTIDE SEQUENCE [LARGE SCALE GENOMIC DNA]</scope>
    <source>
        <strain evidence="2">51987-8</strain>
    </source>
</reference>
<evidence type="ECO:0000313" key="3">
    <source>
        <dbReference type="Proteomes" id="UP000076154"/>
    </source>
</evidence>
<protein>
    <submittedName>
        <fullName evidence="2">Uncharacterized protein</fullName>
    </submittedName>
</protein>
<keyword evidence="3" id="KW-1185">Reference proteome</keyword>
<sequence length="320" mass="36146">MFSSSLVMSSHNTPLMVFFAFGPNLLCIFVIQKFFTLLHPLSHSARQLLASMYIVKEEFSHCSVEQWMKYTVVQPVPSRLRTTVRLFNLKEIFALNLPGQSASSSSERIPCKVIAHSPLFWDRRDGVLTRRGTPCEAYRPFKIVYTILGTAANGESSSREAPTIFIAISRPSALCTPSVQIIPKAVVYNERLLTMSQDRRWQLRAICYSGRPQVYLSTPPISPEHPSARRGGITIHLLTPSLSPCGRPPLSRGQDDRLFWWLDIVCRCSTRTRWAVADERGGSQGNRGDACSEYWPSSPTLYPSEPIFEHYVLDSIYPSQ</sequence>
<feature type="transmembrane region" description="Helical" evidence="1">
    <location>
        <begin position="15"/>
        <end position="38"/>
    </location>
</feature>
<dbReference type="InParanoid" id="A0A369J7K4"/>
<name>A0A369J7K4_HYPMA</name>
<organism evidence="2 3">
    <name type="scientific">Hypsizygus marmoreus</name>
    <name type="common">White beech mushroom</name>
    <name type="synonym">Agaricus marmoreus</name>
    <dbReference type="NCBI Taxonomy" id="39966"/>
    <lineage>
        <taxon>Eukaryota</taxon>
        <taxon>Fungi</taxon>
        <taxon>Dikarya</taxon>
        <taxon>Basidiomycota</taxon>
        <taxon>Agaricomycotina</taxon>
        <taxon>Agaricomycetes</taxon>
        <taxon>Agaricomycetidae</taxon>
        <taxon>Agaricales</taxon>
        <taxon>Tricholomatineae</taxon>
        <taxon>Lyophyllaceae</taxon>
        <taxon>Hypsizygus</taxon>
    </lineage>
</organism>
<accession>A0A369J7K4</accession>
<proteinExistence type="predicted"/>
<keyword evidence="1" id="KW-0472">Membrane</keyword>
<comment type="caution">
    <text evidence="2">The sequence shown here is derived from an EMBL/GenBank/DDBJ whole genome shotgun (WGS) entry which is preliminary data.</text>
</comment>
<evidence type="ECO:0000313" key="2">
    <source>
        <dbReference type="EMBL" id="RDB16405.1"/>
    </source>
</evidence>
<keyword evidence="1" id="KW-1133">Transmembrane helix</keyword>
<keyword evidence="1" id="KW-0812">Transmembrane</keyword>
<dbReference type="Proteomes" id="UP000076154">
    <property type="component" value="Unassembled WGS sequence"/>
</dbReference>